<dbReference type="Proteomes" id="UP000308549">
    <property type="component" value="Unassembled WGS sequence"/>
</dbReference>
<reference evidence="2 3" key="1">
    <citation type="submission" date="2017-03" db="EMBL/GenBank/DDBJ databases">
        <title>Genomes of endolithic fungi from Antarctica.</title>
        <authorList>
            <person name="Coleine C."/>
            <person name="Masonjones S."/>
            <person name="Stajich J.E."/>
        </authorList>
    </citation>
    <scope>NUCLEOTIDE SEQUENCE [LARGE SCALE GENOMIC DNA]</scope>
    <source>
        <strain evidence="2 3">CCFEE 6315</strain>
    </source>
</reference>
<dbReference type="AlphaFoldDB" id="A0A4U0TQV8"/>
<feature type="region of interest" description="Disordered" evidence="1">
    <location>
        <begin position="170"/>
        <end position="195"/>
    </location>
</feature>
<dbReference type="OrthoDB" id="3926007at2759"/>
<name>A0A4U0TQV8_9PEZI</name>
<feature type="compositionally biased region" description="Polar residues" evidence="1">
    <location>
        <begin position="536"/>
        <end position="550"/>
    </location>
</feature>
<proteinExistence type="predicted"/>
<evidence type="ECO:0000256" key="1">
    <source>
        <dbReference type="SAM" id="MobiDB-lite"/>
    </source>
</evidence>
<keyword evidence="3" id="KW-1185">Reference proteome</keyword>
<dbReference type="EMBL" id="NAJL01000043">
    <property type="protein sequence ID" value="TKA24470.1"/>
    <property type="molecule type" value="Genomic_DNA"/>
</dbReference>
<organism evidence="2 3">
    <name type="scientific">Salinomyces thailandicus</name>
    <dbReference type="NCBI Taxonomy" id="706561"/>
    <lineage>
        <taxon>Eukaryota</taxon>
        <taxon>Fungi</taxon>
        <taxon>Dikarya</taxon>
        <taxon>Ascomycota</taxon>
        <taxon>Pezizomycotina</taxon>
        <taxon>Dothideomycetes</taxon>
        <taxon>Dothideomycetidae</taxon>
        <taxon>Mycosphaerellales</taxon>
        <taxon>Teratosphaeriaceae</taxon>
        <taxon>Salinomyces</taxon>
    </lineage>
</organism>
<gene>
    <name evidence="2" type="ORF">B0A50_06627</name>
</gene>
<comment type="caution">
    <text evidence="2">The sequence shown here is derived from an EMBL/GenBank/DDBJ whole genome shotgun (WGS) entry which is preliminary data.</text>
</comment>
<feature type="region of interest" description="Disordered" evidence="1">
    <location>
        <begin position="531"/>
        <end position="561"/>
    </location>
</feature>
<evidence type="ECO:0000313" key="2">
    <source>
        <dbReference type="EMBL" id="TKA24470.1"/>
    </source>
</evidence>
<sequence>MKLYLPPKPYERLPAVPKHLQLRSNDPQRLVNDRPTPRAATDPQPGPHPQHGGRKRKAHDAPADQETAPKRRKAPKAQPKYLLKCRMFANENELSKHNEPLRFCEVSPDTQAKWDVPPPSTQQEKADTWCYQEDGKPSRAILVPNPEYPRDPEPERSDSIKYFQPAAVDRPPLVGQRQPPVIQPQDPRGAWTSSKGESLLQSGFTDGGRAPIAYNDRYLNDDDGNIWETLLVENGLVMQSYVKAKEHYENCRAPQQLTAEMDAAKQQKTEALEAQAAHLRQRRHALQQQQTAADAAQQTYWMAPAEALLPPDTRYNVAPAASRHIYGQAPVAQPIDGQTSATVAVQGHNFLPRPAEHAVPRYVPNVHLGQAYPRASVENMGTQPFYEPGVAASPTRYSNSYRSMMAPPIYKPALYAPPADCASSYWPTMAPPIYKPTLYAPPAEYASSYQSMLAAPTYAPALAASPAGYSRNYQPTMAPPTYASALPASRAEHARTCQPTMAPQQETHQEPHDCVCAPQDPRGVQFIQQEAHDGTHASQQQKHIQSTPRQSSSAYASTGGGYGSAYDNVVASIEA</sequence>
<accession>A0A4U0TQV8</accession>
<feature type="region of interest" description="Disordered" evidence="1">
    <location>
        <begin position="1"/>
        <end position="79"/>
    </location>
</feature>
<evidence type="ECO:0000313" key="3">
    <source>
        <dbReference type="Proteomes" id="UP000308549"/>
    </source>
</evidence>
<protein>
    <submittedName>
        <fullName evidence="2">Uncharacterized protein</fullName>
    </submittedName>
</protein>